<dbReference type="EMBL" id="PVUB01000001">
    <property type="protein sequence ID" value="PRZ28120.1"/>
    <property type="molecule type" value="Genomic_DNA"/>
</dbReference>
<dbReference type="Proteomes" id="UP000184384">
    <property type="component" value="Unassembled WGS sequence"/>
</dbReference>
<evidence type="ECO:0000313" key="2">
    <source>
        <dbReference type="EMBL" id="PRZ28120.1"/>
    </source>
</evidence>
<dbReference type="OrthoDB" id="1442507at2"/>
<evidence type="ECO:0000313" key="5">
    <source>
        <dbReference type="Proteomes" id="UP000237771"/>
    </source>
</evidence>
<protein>
    <submittedName>
        <fullName evidence="3">Uncharacterized protein</fullName>
    </submittedName>
</protein>
<dbReference type="STRING" id="280093.SAMN05443373_101407"/>
<keyword evidence="1" id="KW-1133">Transmembrane helix</keyword>
<reference evidence="4" key="1">
    <citation type="submission" date="2016-11" db="EMBL/GenBank/DDBJ databases">
        <authorList>
            <person name="Varghese N."/>
            <person name="Submissions S."/>
        </authorList>
    </citation>
    <scope>NUCLEOTIDE SEQUENCE [LARGE SCALE GENOMIC DNA]</scope>
    <source>
        <strain evidence="4">DSM 19729</strain>
    </source>
</reference>
<feature type="transmembrane region" description="Helical" evidence="1">
    <location>
        <begin position="108"/>
        <end position="131"/>
    </location>
</feature>
<dbReference type="EMBL" id="FQWO01000001">
    <property type="protein sequence ID" value="SHG32109.1"/>
    <property type="molecule type" value="Genomic_DNA"/>
</dbReference>
<proteinExistence type="predicted"/>
<evidence type="ECO:0000313" key="3">
    <source>
        <dbReference type="EMBL" id="SHG32109.1"/>
    </source>
</evidence>
<name>A0A1M5IVP6_9FLAO</name>
<keyword evidence="1" id="KW-0812">Transmembrane</keyword>
<accession>A0A1M5IVP6</accession>
<gene>
    <name evidence="2" type="ORF">BC624_101407</name>
    <name evidence="3" type="ORF">SAMN05443373_101407</name>
</gene>
<reference evidence="2 5" key="3">
    <citation type="submission" date="2018-03" db="EMBL/GenBank/DDBJ databases">
        <title>Genomic Encyclopedia of Archaeal and Bacterial Type Strains, Phase II (KMG-II): from individual species to whole genera.</title>
        <authorList>
            <person name="Goeker M."/>
        </authorList>
    </citation>
    <scope>NUCLEOTIDE SEQUENCE [LARGE SCALE GENOMIC DNA]</scope>
    <source>
        <strain evidence="2 5">DSM 17797</strain>
    </source>
</reference>
<evidence type="ECO:0000313" key="4">
    <source>
        <dbReference type="Proteomes" id="UP000184384"/>
    </source>
</evidence>
<dbReference type="RefSeq" id="WP_072939044.1">
    <property type="nucleotide sequence ID" value="NZ_FQWO01000001.1"/>
</dbReference>
<organism evidence="3 4">
    <name type="scientific">Flavobacterium granuli</name>
    <dbReference type="NCBI Taxonomy" id="280093"/>
    <lineage>
        <taxon>Bacteria</taxon>
        <taxon>Pseudomonadati</taxon>
        <taxon>Bacteroidota</taxon>
        <taxon>Flavobacteriia</taxon>
        <taxon>Flavobacteriales</taxon>
        <taxon>Flavobacteriaceae</taxon>
        <taxon>Flavobacterium</taxon>
    </lineage>
</organism>
<dbReference type="AlphaFoldDB" id="A0A1M5IVP6"/>
<keyword evidence="5" id="KW-1185">Reference proteome</keyword>
<reference evidence="3" key="2">
    <citation type="submission" date="2016-11" db="EMBL/GenBank/DDBJ databases">
        <authorList>
            <person name="Jaros S."/>
            <person name="Januszkiewicz K."/>
            <person name="Wedrychowicz H."/>
        </authorList>
    </citation>
    <scope>NUCLEOTIDE SEQUENCE [LARGE SCALE GENOMIC DNA]</scope>
    <source>
        <strain evidence="3">DSM 19729</strain>
    </source>
</reference>
<keyword evidence="1" id="KW-0472">Membrane</keyword>
<feature type="transmembrane region" description="Helical" evidence="1">
    <location>
        <begin position="55"/>
        <end position="73"/>
    </location>
</feature>
<dbReference type="Proteomes" id="UP000237771">
    <property type="component" value="Unassembled WGS sequence"/>
</dbReference>
<evidence type="ECO:0000256" key="1">
    <source>
        <dbReference type="SAM" id="Phobius"/>
    </source>
</evidence>
<sequence>MNANENKQIDDFAKKVIKKATLESPSFDFTAQIMTQLNELKQSEATIYKPLISKTAWFVIFIGFVILVGYAIIGAQPQPPSYFDFSNLNVLLEHKITASLFQFTFSKIVLYALTLLSVMVLVQVSFLKAYFNKRYEH</sequence>